<protein>
    <submittedName>
        <fullName evidence="7">Hydrogen peroxide-inducible genes activator</fullName>
    </submittedName>
    <submittedName>
        <fullName evidence="6">Transcriptional regulator</fullName>
    </submittedName>
</protein>
<dbReference type="PANTHER" id="PTHR30419:SF29">
    <property type="entry name" value="LYSR-FAMILY TRANSCRIPTIONAL REGULATOR"/>
    <property type="match status" value="1"/>
</dbReference>
<proteinExistence type="inferred from homology"/>
<dbReference type="eggNOG" id="COG0583">
    <property type="taxonomic scope" value="Bacteria"/>
</dbReference>
<dbReference type="GO" id="GO:0005829">
    <property type="term" value="C:cytosol"/>
    <property type="evidence" value="ECO:0007669"/>
    <property type="project" value="TreeGrafter"/>
</dbReference>
<dbReference type="Gene3D" id="1.10.10.10">
    <property type="entry name" value="Winged helix-like DNA-binding domain superfamily/Winged helix DNA-binding domain"/>
    <property type="match status" value="1"/>
</dbReference>
<dbReference type="Pfam" id="PF03466">
    <property type="entry name" value="LysR_substrate"/>
    <property type="match status" value="1"/>
</dbReference>
<sequence>MNIQQLEYIVSLDKHRHFLKASEACFITQATLSGMIKKLEEELNVILFDRSKQPVRPTDIGIKIIEQAKIALQETNKIKELVSEEIGEIKGDLRIGIIPSLAPYLLPLFIKNFMANYKEVKLVINELTTEKIQEKLKDGTIDVAILAIPLLDKDLTEETLFYEEFYHYGELNSASAKKKYILPEDINPNKLLLLEEGHCLRNQIVNLCELRVKGASDLKIDYQSGSIETLKQMVDLNMGTTILPELTVLALNKEQRSKTSRFVSPYPVREIGLVYYNLFVKKRLIEALKKSILETIPDTMLLKKNMSIIPVKL</sequence>
<organism evidence="6 8">
    <name type="scientific">Flavobacterium hydatis</name>
    <name type="common">Cytophaga aquatilis</name>
    <dbReference type="NCBI Taxonomy" id="991"/>
    <lineage>
        <taxon>Bacteria</taxon>
        <taxon>Pseudomonadati</taxon>
        <taxon>Bacteroidota</taxon>
        <taxon>Flavobacteriia</taxon>
        <taxon>Flavobacteriales</taxon>
        <taxon>Flavobacteriaceae</taxon>
        <taxon>Flavobacterium</taxon>
    </lineage>
</organism>
<dbReference type="Gene3D" id="3.40.190.10">
    <property type="entry name" value="Periplasmic binding protein-like II"/>
    <property type="match status" value="2"/>
</dbReference>
<keyword evidence="4" id="KW-0804">Transcription</keyword>
<dbReference type="GO" id="GO:0003677">
    <property type="term" value="F:DNA binding"/>
    <property type="evidence" value="ECO:0007669"/>
    <property type="project" value="UniProtKB-KW"/>
</dbReference>
<gene>
    <name evidence="7" type="ORF">B0A62_14680</name>
    <name evidence="6" type="ORF">IW20_25700</name>
</gene>
<comment type="caution">
    <text evidence="6">The sequence shown here is derived from an EMBL/GenBank/DDBJ whole genome shotgun (WGS) entry which is preliminary data.</text>
</comment>
<dbReference type="EMBL" id="JPRM01000067">
    <property type="protein sequence ID" value="KFF01636.1"/>
    <property type="molecule type" value="Genomic_DNA"/>
</dbReference>
<evidence type="ECO:0000256" key="3">
    <source>
        <dbReference type="ARBA" id="ARBA00023125"/>
    </source>
</evidence>
<reference evidence="7 9" key="2">
    <citation type="submission" date="2016-11" db="EMBL/GenBank/DDBJ databases">
        <title>Whole genomes of Flavobacteriaceae.</title>
        <authorList>
            <person name="Stine C."/>
            <person name="Li C."/>
            <person name="Tadesse D."/>
        </authorList>
    </citation>
    <scope>NUCLEOTIDE SEQUENCE [LARGE SCALE GENOMIC DNA]</scope>
    <source>
        <strain evidence="7 9">ATCC 29551</strain>
    </source>
</reference>
<feature type="domain" description="HTH lysR-type" evidence="5">
    <location>
        <begin position="1"/>
        <end position="58"/>
    </location>
</feature>
<dbReference type="Pfam" id="PF00126">
    <property type="entry name" value="HTH_1"/>
    <property type="match status" value="1"/>
</dbReference>
<dbReference type="InterPro" id="IPR050950">
    <property type="entry name" value="HTH-type_LysR_regulators"/>
</dbReference>
<dbReference type="PANTHER" id="PTHR30419">
    <property type="entry name" value="HTH-TYPE TRANSCRIPTIONAL REGULATOR YBHD"/>
    <property type="match status" value="1"/>
</dbReference>
<dbReference type="Proteomes" id="UP000198424">
    <property type="component" value="Unassembled WGS sequence"/>
</dbReference>
<evidence type="ECO:0000259" key="5">
    <source>
        <dbReference type="PROSITE" id="PS50931"/>
    </source>
</evidence>
<dbReference type="EMBL" id="MUGY01000019">
    <property type="protein sequence ID" value="OXA92646.1"/>
    <property type="molecule type" value="Genomic_DNA"/>
</dbReference>
<evidence type="ECO:0000313" key="6">
    <source>
        <dbReference type="EMBL" id="KFF01636.1"/>
    </source>
</evidence>
<keyword evidence="2" id="KW-0805">Transcription regulation</keyword>
<name>A0A085ZB22_FLAHY</name>
<dbReference type="CDD" id="cd08411">
    <property type="entry name" value="PBP2_OxyR"/>
    <property type="match status" value="1"/>
</dbReference>
<dbReference type="SUPFAM" id="SSF46785">
    <property type="entry name" value="Winged helix' DNA-binding domain"/>
    <property type="match status" value="1"/>
</dbReference>
<accession>A0A085ZB22</accession>
<keyword evidence="3" id="KW-0238">DNA-binding</keyword>
<dbReference type="PROSITE" id="PS50931">
    <property type="entry name" value="HTH_LYSR"/>
    <property type="match status" value="1"/>
</dbReference>
<dbReference type="RefSeq" id="WP_035628999.1">
    <property type="nucleotide sequence ID" value="NZ_JBEWQG010000013.1"/>
</dbReference>
<dbReference type="InterPro" id="IPR000847">
    <property type="entry name" value="LysR_HTH_N"/>
</dbReference>
<dbReference type="STRING" id="991.IW20_25700"/>
<comment type="similarity">
    <text evidence="1">Belongs to the LysR transcriptional regulatory family.</text>
</comment>
<evidence type="ECO:0000313" key="7">
    <source>
        <dbReference type="EMBL" id="OXA92646.1"/>
    </source>
</evidence>
<evidence type="ECO:0000256" key="4">
    <source>
        <dbReference type="ARBA" id="ARBA00023163"/>
    </source>
</evidence>
<dbReference type="OrthoDB" id="9803735at2"/>
<dbReference type="FunFam" id="1.10.10.10:FF:000001">
    <property type="entry name" value="LysR family transcriptional regulator"/>
    <property type="match status" value="1"/>
</dbReference>
<dbReference type="InterPro" id="IPR005119">
    <property type="entry name" value="LysR_subst-bd"/>
</dbReference>
<dbReference type="InterPro" id="IPR036390">
    <property type="entry name" value="WH_DNA-bd_sf"/>
</dbReference>
<dbReference type="SUPFAM" id="SSF53850">
    <property type="entry name" value="Periplasmic binding protein-like II"/>
    <property type="match status" value="1"/>
</dbReference>
<dbReference type="InterPro" id="IPR036388">
    <property type="entry name" value="WH-like_DNA-bd_sf"/>
</dbReference>
<dbReference type="Proteomes" id="UP000028712">
    <property type="component" value="Unassembled WGS sequence"/>
</dbReference>
<evidence type="ECO:0000313" key="8">
    <source>
        <dbReference type="Proteomes" id="UP000028712"/>
    </source>
</evidence>
<evidence type="ECO:0000313" key="9">
    <source>
        <dbReference type="Proteomes" id="UP000198424"/>
    </source>
</evidence>
<evidence type="ECO:0000256" key="1">
    <source>
        <dbReference type="ARBA" id="ARBA00009437"/>
    </source>
</evidence>
<dbReference type="AlphaFoldDB" id="A0A085ZB22"/>
<reference evidence="6 8" key="1">
    <citation type="submission" date="2014-07" db="EMBL/GenBank/DDBJ databases">
        <title>Genome of Flavobacterium hydatis DSM 2063.</title>
        <authorList>
            <person name="Pipes S.E."/>
            <person name="Stropko S.J."/>
            <person name="Newman J.D."/>
        </authorList>
    </citation>
    <scope>NUCLEOTIDE SEQUENCE [LARGE SCALE GENOMIC DNA]</scope>
    <source>
        <strain evidence="6 8">DSM 2063</strain>
    </source>
</reference>
<evidence type="ECO:0000256" key="2">
    <source>
        <dbReference type="ARBA" id="ARBA00023015"/>
    </source>
</evidence>
<dbReference type="GO" id="GO:0003700">
    <property type="term" value="F:DNA-binding transcription factor activity"/>
    <property type="evidence" value="ECO:0007669"/>
    <property type="project" value="InterPro"/>
</dbReference>
<keyword evidence="9" id="KW-1185">Reference proteome</keyword>